<evidence type="ECO:0000313" key="2">
    <source>
        <dbReference type="EMBL" id="OSQ50392.1"/>
    </source>
</evidence>
<keyword evidence="1" id="KW-0812">Transmembrane</keyword>
<evidence type="ECO:0000256" key="1">
    <source>
        <dbReference type="SAM" id="Phobius"/>
    </source>
</evidence>
<accession>A0A1Y2LGN0</accession>
<organism evidence="2 3">
    <name type="scientific">Thalassospira alkalitolerans</name>
    <dbReference type="NCBI Taxonomy" id="1293890"/>
    <lineage>
        <taxon>Bacteria</taxon>
        <taxon>Pseudomonadati</taxon>
        <taxon>Pseudomonadota</taxon>
        <taxon>Alphaproteobacteria</taxon>
        <taxon>Rhodospirillales</taxon>
        <taxon>Thalassospiraceae</taxon>
        <taxon>Thalassospira</taxon>
    </lineage>
</organism>
<protein>
    <submittedName>
        <fullName evidence="2">Uncharacterized protein</fullName>
    </submittedName>
</protein>
<keyword evidence="3" id="KW-1185">Reference proteome</keyword>
<feature type="transmembrane region" description="Helical" evidence="1">
    <location>
        <begin position="20"/>
        <end position="41"/>
    </location>
</feature>
<sequence>MAFDDRRKSNSGGRIMWVSLALNLFLIGAIAGSIAAGSTILHRFFEGPLPPFDGGQDRPPPLRMLEEIRDRLSPGGKEVFDAEFGPVVTELMKRRQDVEAFTELREVLLRDNATDEDIRVAFDQLKDGIGRDFTNILNHMANVAVKLSLADRAELALHRPGPPPPPDQ</sequence>
<keyword evidence="1" id="KW-0472">Membrane</keyword>
<dbReference type="STRING" id="1293890.TALK_02795"/>
<dbReference type="EMBL" id="JFKB01000001">
    <property type="protein sequence ID" value="OSQ50392.1"/>
    <property type="molecule type" value="Genomic_DNA"/>
</dbReference>
<evidence type="ECO:0000313" key="3">
    <source>
        <dbReference type="Proteomes" id="UP000193396"/>
    </source>
</evidence>
<name>A0A1Y2LGN0_9PROT</name>
<dbReference type="Proteomes" id="UP000193396">
    <property type="component" value="Unassembled WGS sequence"/>
</dbReference>
<keyword evidence="1" id="KW-1133">Transmembrane helix</keyword>
<gene>
    <name evidence="2" type="ORF">TALK_02795</name>
</gene>
<dbReference type="AlphaFoldDB" id="A0A1Y2LGN0"/>
<comment type="caution">
    <text evidence="2">The sequence shown here is derived from an EMBL/GenBank/DDBJ whole genome shotgun (WGS) entry which is preliminary data.</text>
</comment>
<reference evidence="2 3" key="1">
    <citation type="submission" date="2014-03" db="EMBL/GenBank/DDBJ databases">
        <title>The draft genome sequence of Thalassospira alkalitolerans JCM 18968.</title>
        <authorList>
            <person name="Lai Q."/>
            <person name="Shao Z."/>
        </authorList>
    </citation>
    <scope>NUCLEOTIDE SEQUENCE [LARGE SCALE GENOMIC DNA]</scope>
    <source>
        <strain evidence="2 3">JCM 18968</strain>
    </source>
</reference>
<proteinExistence type="predicted"/>